<evidence type="ECO:0000313" key="1">
    <source>
        <dbReference type="EMBL" id="CAB4662991.1"/>
    </source>
</evidence>
<sequence>MAASIITTAAFLSDFIVPKYLDFGNKEFTSETVMKHFGNFRIHLPKHV</sequence>
<dbReference type="AlphaFoldDB" id="A0A6J6LMI4"/>
<gene>
    <name evidence="1" type="ORF">UFOPK2328_00117</name>
</gene>
<dbReference type="EMBL" id="CAEZWX010000009">
    <property type="protein sequence ID" value="CAB4662991.1"/>
    <property type="molecule type" value="Genomic_DNA"/>
</dbReference>
<reference evidence="1" key="1">
    <citation type="submission" date="2020-05" db="EMBL/GenBank/DDBJ databases">
        <authorList>
            <person name="Chiriac C."/>
            <person name="Salcher M."/>
            <person name="Ghai R."/>
            <person name="Kavagutti S V."/>
        </authorList>
    </citation>
    <scope>NUCLEOTIDE SEQUENCE</scope>
</reference>
<protein>
    <submittedName>
        <fullName evidence="1">Unannotated protein</fullName>
    </submittedName>
</protein>
<accession>A0A6J6LMI4</accession>
<proteinExistence type="predicted"/>
<name>A0A6J6LMI4_9ZZZZ</name>
<organism evidence="1">
    <name type="scientific">freshwater metagenome</name>
    <dbReference type="NCBI Taxonomy" id="449393"/>
    <lineage>
        <taxon>unclassified sequences</taxon>
        <taxon>metagenomes</taxon>
        <taxon>ecological metagenomes</taxon>
    </lineage>
</organism>